<dbReference type="EMBL" id="VBUI01000011">
    <property type="protein sequence ID" value="TLF50720.1"/>
    <property type="molecule type" value="Genomic_DNA"/>
</dbReference>
<comment type="caution">
    <text evidence="2">The sequence shown here is derived from an EMBL/GenBank/DDBJ whole genome shotgun (WGS) entry which is preliminary data.</text>
</comment>
<proteinExistence type="predicted"/>
<evidence type="ECO:0000256" key="1">
    <source>
        <dbReference type="SAM" id="Phobius"/>
    </source>
</evidence>
<name>A0A5R8MHR4_9GAMM</name>
<dbReference type="RefSeq" id="WP_138181124.1">
    <property type="nucleotide sequence ID" value="NZ_VBUI01000011.1"/>
</dbReference>
<sequence length="69" mass="7451">MEAPFWHRQARDCHRRSDVELPALFGRSAVALVLCALVLVLLTPLIGRMLKGSQPNAAASSPFSFTTGA</sequence>
<gene>
    <name evidence="2" type="ORF">FEI13_08545</name>
</gene>
<feature type="transmembrane region" description="Helical" evidence="1">
    <location>
        <begin position="24"/>
        <end position="46"/>
    </location>
</feature>
<protein>
    <submittedName>
        <fullName evidence="2">Uncharacterized protein</fullName>
    </submittedName>
</protein>
<dbReference type="AlphaFoldDB" id="A0A5R8MHR4"/>
<dbReference type="Proteomes" id="UP000306973">
    <property type="component" value="Unassembled WGS sequence"/>
</dbReference>
<reference evidence="2 3" key="1">
    <citation type="journal article" date="2007" name="Int. J. Syst. Evol. Microbiol.">
        <title>Halomonas saccharevitans sp. nov., Halomonas arcis sp. nov. and Halomonas subterranea sp. nov., halophilic bacteria isolated from hypersaline environments of China.</title>
        <authorList>
            <person name="Xu X.W."/>
            <person name="Wu Y.H."/>
            <person name="Zhou Z."/>
            <person name="Wang C.S."/>
            <person name="Zhou Y.G."/>
            <person name="Zhang H.B."/>
            <person name="Wang Y."/>
            <person name="Wu M."/>
        </authorList>
    </citation>
    <scope>NUCLEOTIDE SEQUENCE [LARGE SCALE GENOMIC DNA]</scope>
    <source>
        <strain evidence="2 3">TBZ3</strain>
    </source>
</reference>
<organism evidence="2 3">
    <name type="scientific">Halomonas urmiana</name>
    <dbReference type="NCBI Taxonomy" id="490901"/>
    <lineage>
        <taxon>Bacteria</taxon>
        <taxon>Pseudomonadati</taxon>
        <taxon>Pseudomonadota</taxon>
        <taxon>Gammaproteobacteria</taxon>
        <taxon>Oceanospirillales</taxon>
        <taxon>Halomonadaceae</taxon>
        <taxon>Halomonas</taxon>
    </lineage>
</organism>
<keyword evidence="3" id="KW-1185">Reference proteome</keyword>
<accession>A0A5R8MHR4</accession>
<keyword evidence="1" id="KW-0472">Membrane</keyword>
<keyword evidence="1" id="KW-1133">Transmembrane helix</keyword>
<evidence type="ECO:0000313" key="2">
    <source>
        <dbReference type="EMBL" id="TLF50720.1"/>
    </source>
</evidence>
<evidence type="ECO:0000313" key="3">
    <source>
        <dbReference type="Proteomes" id="UP000306973"/>
    </source>
</evidence>
<keyword evidence="1" id="KW-0812">Transmembrane</keyword>